<keyword evidence="3" id="KW-1185">Reference proteome</keyword>
<evidence type="ECO:0008006" key="4">
    <source>
        <dbReference type="Google" id="ProtNLM"/>
    </source>
</evidence>
<feature type="region of interest" description="Disordered" evidence="1">
    <location>
        <begin position="376"/>
        <end position="411"/>
    </location>
</feature>
<feature type="compositionally biased region" description="Low complexity" evidence="1">
    <location>
        <begin position="402"/>
        <end position="411"/>
    </location>
</feature>
<dbReference type="InterPro" id="IPR053181">
    <property type="entry name" value="EcdB-like_regulator"/>
</dbReference>
<dbReference type="OrthoDB" id="5244761at2759"/>
<dbReference type="PANTHER" id="PTHR47785">
    <property type="entry name" value="ZN(II)2CYS6 TRANSCRIPTION FACTOR (EUROFUNG)-RELATED-RELATED"/>
    <property type="match status" value="1"/>
</dbReference>
<evidence type="ECO:0000256" key="1">
    <source>
        <dbReference type="SAM" id="MobiDB-lite"/>
    </source>
</evidence>
<feature type="region of interest" description="Disordered" evidence="1">
    <location>
        <begin position="104"/>
        <end position="213"/>
    </location>
</feature>
<proteinExistence type="predicted"/>
<name>A0A9P4WFP9_9PLEO</name>
<dbReference type="EMBL" id="SWKV01000207">
    <property type="protein sequence ID" value="KAF3030353.1"/>
    <property type="molecule type" value="Genomic_DNA"/>
</dbReference>
<comment type="caution">
    <text evidence="2">The sequence shown here is derived from an EMBL/GenBank/DDBJ whole genome shotgun (WGS) entry which is preliminary data.</text>
</comment>
<feature type="region of interest" description="Disordered" evidence="1">
    <location>
        <begin position="267"/>
        <end position="330"/>
    </location>
</feature>
<accession>A0A9P4WFP9</accession>
<protein>
    <recommendedName>
        <fullName evidence="4">Sequence-specific DNA binding RNA polymerase II transcription factor</fullName>
    </recommendedName>
</protein>
<organism evidence="2 3">
    <name type="scientific">Didymella heteroderae</name>
    <dbReference type="NCBI Taxonomy" id="1769908"/>
    <lineage>
        <taxon>Eukaryota</taxon>
        <taxon>Fungi</taxon>
        <taxon>Dikarya</taxon>
        <taxon>Ascomycota</taxon>
        <taxon>Pezizomycotina</taxon>
        <taxon>Dothideomycetes</taxon>
        <taxon>Pleosporomycetidae</taxon>
        <taxon>Pleosporales</taxon>
        <taxon>Pleosporineae</taxon>
        <taxon>Didymellaceae</taxon>
        <taxon>Didymella</taxon>
    </lineage>
</organism>
<feature type="compositionally biased region" description="Polar residues" evidence="1">
    <location>
        <begin position="306"/>
        <end position="316"/>
    </location>
</feature>
<reference evidence="2" key="1">
    <citation type="submission" date="2019-04" db="EMBL/GenBank/DDBJ databases">
        <title>Sequencing of skin fungus with MAO and IRED activity.</title>
        <authorList>
            <person name="Marsaioli A.J."/>
            <person name="Bonatto J.M.C."/>
            <person name="Reis Junior O."/>
        </authorList>
    </citation>
    <scope>NUCLEOTIDE SEQUENCE</scope>
    <source>
        <strain evidence="2">28M1</strain>
    </source>
</reference>
<dbReference type="Proteomes" id="UP000758155">
    <property type="component" value="Unassembled WGS sequence"/>
</dbReference>
<evidence type="ECO:0000313" key="2">
    <source>
        <dbReference type="EMBL" id="KAF3030353.1"/>
    </source>
</evidence>
<dbReference type="AlphaFoldDB" id="A0A9P4WFP9"/>
<sequence>MNRSLQRFRLHTPVSPFHHLGQLLSNLKNRTDLPYPSMLQIAMDQGADSLAPHKLFCRESNFDCQYKDVPPPKQKSGMSELQESVSDVGNVLKVLVGEFTSFRQSVESRLPPAPTSSSSTSLNPSQPHSDEEASGLESMEGQASSEERRINDGTNRMSPTHARSWSTMDSVKQEEIFTTPDQPAAPAESVRSEHGGGTGLPLKEKSGLQSDHTTPAHNLFKEWHSMANFCCNVAYIEKLVETGHDVSEYPMLLEQDRGLLRVWGVGEGQDLNDGAQGPGSPDSGGDGDTSSPAPGKEDLWGFPPAGTSSPRTNGPTSHIKENDGGLGPDGRPDFRSAILWKLYDSYIENIHKLHPFMNAGKLKRMVREFGEQYSPDFNGKHAGSPAASSLDVHQGLKRKRSGSAYSESRSSKGAIERSLRNALVLLVLALGKVCAHHDPLPSPQSDNMSHSNGGWGHHAIDSFNSDNFDDNQLRNVDILPGMGYFAYATNILGNQQGGNTVAHAQAHILAALYTGQFARVLESWSWINNACRVVLVLIKADYQKLDRNWCLENKASLPPKERYRLNLVMCVYWTCLQLESDILAEMSNLPPSSISDHQSKIAYPDGVYESVPIESDTSVGEEMFADPQTQEGSMLLYTSQIWLRVILNEAHNMLYGRNARCSFDTHNIKEVANRATAHVRILEDWRRVLPPMLAWNDDDPPASDINVARLRAKYYGTIYVILRPYLRIANHFIDFPPTDASARASHQNSNRNVHLLVNLTDDQRSIIGVAVKCINAAIQSTIAFDRVGALSGSKYVKFDANARTRRLVVTNIFGTLHAQFGNMLVLAAVFKSQLCRYLPRDTQLTKNNLTLLMDRTCKVLGEIAPNSPILEMDLKILRNVRKQLDLYP</sequence>
<dbReference type="CDD" id="cd12148">
    <property type="entry name" value="fungal_TF_MHR"/>
    <property type="match status" value="1"/>
</dbReference>
<gene>
    <name evidence="2" type="ORF">E8E12_000838</name>
</gene>
<feature type="compositionally biased region" description="Polar residues" evidence="1">
    <location>
        <begin position="152"/>
        <end position="170"/>
    </location>
</feature>
<dbReference type="PANTHER" id="PTHR47785:SF4">
    <property type="entry name" value="ZN(II)2CYS6 TRANSCRIPTION FACTOR (EUROFUNG)"/>
    <property type="match status" value="1"/>
</dbReference>
<evidence type="ECO:0000313" key="3">
    <source>
        <dbReference type="Proteomes" id="UP000758155"/>
    </source>
</evidence>
<feature type="compositionally biased region" description="Low complexity" evidence="1">
    <location>
        <begin position="115"/>
        <end position="127"/>
    </location>
</feature>